<feature type="transmembrane region" description="Helical" evidence="5">
    <location>
        <begin position="163"/>
        <end position="179"/>
    </location>
</feature>
<evidence type="ECO:0000256" key="2">
    <source>
        <dbReference type="ARBA" id="ARBA00022692"/>
    </source>
</evidence>
<evidence type="ECO:0000256" key="5">
    <source>
        <dbReference type="SAM" id="Phobius"/>
    </source>
</evidence>
<feature type="transmembrane region" description="Helical" evidence="5">
    <location>
        <begin position="12"/>
        <end position="30"/>
    </location>
</feature>
<reference evidence="7 8" key="1">
    <citation type="submission" date="2016-10" db="EMBL/GenBank/DDBJ databases">
        <authorList>
            <person name="de Groot N.N."/>
        </authorList>
    </citation>
    <scope>NUCLEOTIDE SEQUENCE [LARGE SCALE GENOMIC DNA]</scope>
    <source>
        <strain evidence="7 8">CGMCC 1.9109</strain>
    </source>
</reference>
<sequence length="549" mass="56877">MKFLDTSNIRGDVMGGLTAGIVALPLALAFGEASGAGPIAGLYGAIIVGFFAALFGGTGSQISGPTGPMVVVFAGVFASLSGEPALVFAAVVLAGLLQILFGVFKLGQFIRLVPYPVVSGFMSGIGVIIIALQLARLFGHEPEGSGTIPAIASIPGAVMDPNMVALALGLLTLAIVFFWPKNLGKWVPAPLAALAIATGLSVMISGAPILGDVPTGLPSFIMPAFSGDTIFIVLEAAVLLALLGAIDSLLTSLVADNMTRTRHDSNQELVGQGIGNTIAGLFGAVPGAGATMRTVVNIRSGGQFKLSGMIHGLVLLAVALVLAPVASLIPHAALAGILIKVGYDIIDWTYLKRAHKGPRWDLALMAVVLGLTVFVDLITAVAAGVVLAALAFIKQLSEQQIKNLQVIDREVADPEERALLTSLRDRVSVFDFGGPLSFGAAADLGHHVREKADGATRILIMDFTRVPFLDLSAAKAVETIVEDARHAGKGLFFVGASADVRSVIDGLQVATGMADAHWFDNRMVALTEAANLIEKDETDTLRMAAVPAE</sequence>
<accession>A0A1G6U1I7</accession>
<feature type="transmembrane region" description="Helical" evidence="5">
    <location>
        <begin position="313"/>
        <end position="343"/>
    </location>
</feature>
<keyword evidence="4 5" id="KW-0472">Membrane</keyword>
<dbReference type="InterPro" id="IPR011547">
    <property type="entry name" value="SLC26A/SulP_dom"/>
</dbReference>
<evidence type="ECO:0000313" key="7">
    <source>
        <dbReference type="EMBL" id="SDD34415.1"/>
    </source>
</evidence>
<dbReference type="InterPro" id="IPR002645">
    <property type="entry name" value="STAS_dom"/>
</dbReference>
<keyword evidence="8" id="KW-1185">Reference proteome</keyword>
<feature type="transmembrane region" description="Helical" evidence="5">
    <location>
        <begin position="363"/>
        <end position="393"/>
    </location>
</feature>
<feature type="transmembrane region" description="Helical" evidence="5">
    <location>
        <begin position="113"/>
        <end position="135"/>
    </location>
</feature>
<proteinExistence type="predicted"/>
<dbReference type="RefSeq" id="WP_068308488.1">
    <property type="nucleotide sequence ID" value="NZ_FNAK01000001.1"/>
</dbReference>
<dbReference type="SUPFAM" id="SSF52091">
    <property type="entry name" value="SpoIIaa-like"/>
    <property type="match status" value="1"/>
</dbReference>
<dbReference type="InterPro" id="IPR001902">
    <property type="entry name" value="SLC26A/SulP_fam"/>
</dbReference>
<dbReference type="InterPro" id="IPR036513">
    <property type="entry name" value="STAS_dom_sf"/>
</dbReference>
<dbReference type="Gene3D" id="3.30.750.24">
    <property type="entry name" value="STAS domain"/>
    <property type="match status" value="1"/>
</dbReference>
<keyword evidence="3 5" id="KW-1133">Transmembrane helix</keyword>
<dbReference type="EMBL" id="FNAK01000001">
    <property type="protein sequence ID" value="SDD34415.1"/>
    <property type="molecule type" value="Genomic_DNA"/>
</dbReference>
<feature type="transmembrane region" description="Helical" evidence="5">
    <location>
        <begin position="86"/>
        <end position="106"/>
    </location>
</feature>
<organism evidence="7 8">
    <name type="scientific">Kordiimonas lacus</name>
    <dbReference type="NCBI Taxonomy" id="637679"/>
    <lineage>
        <taxon>Bacteria</taxon>
        <taxon>Pseudomonadati</taxon>
        <taxon>Pseudomonadota</taxon>
        <taxon>Alphaproteobacteria</taxon>
        <taxon>Kordiimonadales</taxon>
        <taxon>Kordiimonadaceae</taxon>
        <taxon>Kordiimonas</taxon>
    </lineage>
</organism>
<feature type="domain" description="STAS" evidence="6">
    <location>
        <begin position="417"/>
        <end position="529"/>
    </location>
</feature>
<dbReference type="Pfam" id="PF01740">
    <property type="entry name" value="STAS"/>
    <property type="match status" value="1"/>
</dbReference>
<feature type="transmembrane region" description="Helical" evidence="5">
    <location>
        <begin position="191"/>
        <end position="210"/>
    </location>
</feature>
<gene>
    <name evidence="7" type="ORF">SAMN04488071_0416</name>
</gene>
<protein>
    <submittedName>
        <fullName evidence="7">Sulfate permease, SulP family</fullName>
    </submittedName>
</protein>
<evidence type="ECO:0000256" key="1">
    <source>
        <dbReference type="ARBA" id="ARBA00004141"/>
    </source>
</evidence>
<evidence type="ECO:0000256" key="4">
    <source>
        <dbReference type="ARBA" id="ARBA00023136"/>
    </source>
</evidence>
<evidence type="ECO:0000259" key="6">
    <source>
        <dbReference type="PROSITE" id="PS50801"/>
    </source>
</evidence>
<dbReference type="GO" id="GO:0055085">
    <property type="term" value="P:transmembrane transport"/>
    <property type="evidence" value="ECO:0007669"/>
    <property type="project" value="InterPro"/>
</dbReference>
<dbReference type="CDD" id="cd07042">
    <property type="entry name" value="STAS_SulP_like_sulfate_transporter"/>
    <property type="match status" value="1"/>
</dbReference>
<dbReference type="GO" id="GO:0016020">
    <property type="term" value="C:membrane"/>
    <property type="evidence" value="ECO:0007669"/>
    <property type="project" value="UniProtKB-SubCell"/>
</dbReference>
<dbReference type="STRING" id="637679.GCA_001550055_00473"/>
<dbReference type="Proteomes" id="UP000183685">
    <property type="component" value="Unassembled WGS sequence"/>
</dbReference>
<keyword evidence="2 5" id="KW-0812">Transmembrane</keyword>
<dbReference type="PROSITE" id="PS50801">
    <property type="entry name" value="STAS"/>
    <property type="match status" value="1"/>
</dbReference>
<comment type="subcellular location">
    <subcellularLocation>
        <location evidence="1">Membrane</location>
        <topology evidence="1">Multi-pass membrane protein</topology>
    </subcellularLocation>
</comment>
<dbReference type="Pfam" id="PF00916">
    <property type="entry name" value="Sulfate_transp"/>
    <property type="match status" value="1"/>
</dbReference>
<evidence type="ECO:0000256" key="3">
    <source>
        <dbReference type="ARBA" id="ARBA00022989"/>
    </source>
</evidence>
<feature type="transmembrane region" description="Helical" evidence="5">
    <location>
        <begin position="62"/>
        <end position="80"/>
    </location>
</feature>
<evidence type="ECO:0000313" key="8">
    <source>
        <dbReference type="Proteomes" id="UP000183685"/>
    </source>
</evidence>
<name>A0A1G6U1I7_9PROT</name>
<feature type="transmembrane region" description="Helical" evidence="5">
    <location>
        <begin position="230"/>
        <end position="255"/>
    </location>
</feature>
<dbReference type="AlphaFoldDB" id="A0A1G6U1I7"/>
<dbReference type="PANTHER" id="PTHR11814">
    <property type="entry name" value="SULFATE TRANSPORTER"/>
    <property type="match status" value="1"/>
</dbReference>
<feature type="transmembrane region" description="Helical" evidence="5">
    <location>
        <begin position="36"/>
        <end position="55"/>
    </location>
</feature>
<dbReference type="OrthoDB" id="9771198at2"/>